<name>M5PV76_DESAF</name>
<protein>
    <submittedName>
        <fullName evidence="1">Uncharacterized protein</fullName>
    </submittedName>
</protein>
<dbReference type="AlphaFoldDB" id="M5PV76"/>
<organism evidence="1 2">
    <name type="scientific">Desulfocurvibacter africanus PCS</name>
    <dbReference type="NCBI Taxonomy" id="1262666"/>
    <lineage>
        <taxon>Bacteria</taxon>
        <taxon>Pseudomonadati</taxon>
        <taxon>Thermodesulfobacteriota</taxon>
        <taxon>Desulfovibrionia</taxon>
        <taxon>Desulfovibrionales</taxon>
        <taxon>Desulfovibrionaceae</taxon>
        <taxon>Desulfocurvibacter</taxon>
    </lineage>
</organism>
<comment type="caution">
    <text evidence="1">The sequence shown here is derived from an EMBL/GenBank/DDBJ whole genome shotgun (WGS) entry which is preliminary data.</text>
</comment>
<reference evidence="1 2" key="1">
    <citation type="journal article" date="2013" name="Genome Announc.">
        <title>Draft Genome Sequence for Desulfovibrio africanus Strain PCS.</title>
        <authorList>
            <person name="Brown S.D."/>
            <person name="Utturkar S.M."/>
            <person name="Arkin A.P."/>
            <person name="Deutschbauer A.M."/>
            <person name="Elias D.A."/>
            <person name="Hazen T.C."/>
            <person name="Chakraborty R."/>
        </authorList>
    </citation>
    <scope>NUCLEOTIDE SEQUENCE [LARGE SCALE GENOMIC DNA]</scope>
    <source>
        <strain evidence="1 2">PCS</strain>
    </source>
</reference>
<dbReference type="EMBL" id="AOSV01000012">
    <property type="protein sequence ID" value="EMG37964.1"/>
    <property type="molecule type" value="Genomic_DNA"/>
</dbReference>
<accession>M5PV76</accession>
<dbReference type="PATRIC" id="fig|1262666.3.peg.1379"/>
<evidence type="ECO:0000313" key="2">
    <source>
        <dbReference type="Proteomes" id="UP000011922"/>
    </source>
</evidence>
<proteinExistence type="predicted"/>
<gene>
    <name evidence="1" type="ORF">PCS_01363</name>
</gene>
<sequence>MADSSKLQACVMPTTMLDKTAYALAVHAFAHLGGYPCLC</sequence>
<dbReference type="Proteomes" id="UP000011922">
    <property type="component" value="Unassembled WGS sequence"/>
</dbReference>
<evidence type="ECO:0000313" key="1">
    <source>
        <dbReference type="EMBL" id="EMG37964.1"/>
    </source>
</evidence>